<comment type="similarity">
    <text evidence="1 8 9">Belongs to the peptidase S8 family.</text>
</comment>
<feature type="active site" description="Charge relay system" evidence="8">
    <location>
        <position position="195"/>
    </location>
</feature>
<accession>A0A2P8I2M9</accession>
<dbReference type="PANTHER" id="PTHR43806:SF11">
    <property type="entry name" value="CEREVISIN-RELATED"/>
    <property type="match status" value="1"/>
</dbReference>
<dbReference type="PROSITE" id="PS51892">
    <property type="entry name" value="SUBTILASE"/>
    <property type="match status" value="1"/>
</dbReference>
<feature type="region of interest" description="Disordered" evidence="10">
    <location>
        <begin position="20"/>
        <end position="43"/>
    </location>
</feature>
<dbReference type="InterPro" id="IPR036116">
    <property type="entry name" value="FN3_sf"/>
</dbReference>
<keyword evidence="2 8" id="KW-0645">Protease</keyword>
<keyword evidence="3 11" id="KW-0732">Signal</keyword>
<dbReference type="Gene3D" id="2.60.40.1220">
    <property type="match status" value="1"/>
</dbReference>
<proteinExistence type="inferred from homology"/>
<keyword evidence="4 8" id="KW-0378">Hydrolase</keyword>
<dbReference type="SMART" id="SM00060">
    <property type="entry name" value="FN3"/>
    <property type="match status" value="1"/>
</dbReference>
<feature type="active site" description="Charge relay system" evidence="8">
    <location>
        <position position="351"/>
    </location>
</feature>
<keyword evidence="7" id="KW-0624">Polysaccharide degradation</keyword>
<dbReference type="InterPro" id="IPR023827">
    <property type="entry name" value="Peptidase_S8_Asp-AS"/>
</dbReference>
<feature type="chain" id="PRO_5038354777" evidence="11">
    <location>
        <begin position="24"/>
        <end position="1201"/>
    </location>
</feature>
<gene>
    <name evidence="13" type="ORF">B0I31_1116</name>
</gene>
<dbReference type="Proteomes" id="UP000241118">
    <property type="component" value="Unassembled WGS sequence"/>
</dbReference>
<feature type="signal peptide" evidence="11">
    <location>
        <begin position="1"/>
        <end position="23"/>
    </location>
</feature>
<evidence type="ECO:0000256" key="10">
    <source>
        <dbReference type="SAM" id="MobiDB-lite"/>
    </source>
</evidence>
<evidence type="ECO:0000256" key="2">
    <source>
        <dbReference type="ARBA" id="ARBA00022670"/>
    </source>
</evidence>
<dbReference type="GO" id="GO:0016798">
    <property type="term" value="F:hydrolase activity, acting on glycosyl bonds"/>
    <property type="evidence" value="ECO:0007669"/>
    <property type="project" value="UniProtKB-KW"/>
</dbReference>
<evidence type="ECO:0000313" key="14">
    <source>
        <dbReference type="Proteomes" id="UP000241118"/>
    </source>
</evidence>
<comment type="caution">
    <text evidence="13">The sequence shown here is derived from an EMBL/GenBank/DDBJ whole genome shotgun (WGS) entry which is preliminary data.</text>
</comment>
<evidence type="ECO:0000256" key="11">
    <source>
        <dbReference type="SAM" id="SignalP"/>
    </source>
</evidence>
<dbReference type="InterPro" id="IPR003961">
    <property type="entry name" value="FN3_dom"/>
</dbReference>
<organism evidence="13 14">
    <name type="scientific">Saccharothrix carnea</name>
    <dbReference type="NCBI Taxonomy" id="1280637"/>
    <lineage>
        <taxon>Bacteria</taxon>
        <taxon>Bacillati</taxon>
        <taxon>Actinomycetota</taxon>
        <taxon>Actinomycetes</taxon>
        <taxon>Pseudonocardiales</taxon>
        <taxon>Pseudonocardiaceae</taxon>
        <taxon>Saccharothrix</taxon>
    </lineage>
</organism>
<feature type="active site" description="Charge relay system" evidence="8">
    <location>
        <position position="158"/>
    </location>
</feature>
<dbReference type="PROSITE" id="PS50853">
    <property type="entry name" value="FN3"/>
    <property type="match status" value="1"/>
</dbReference>
<dbReference type="InterPro" id="IPR050131">
    <property type="entry name" value="Peptidase_S8_subtilisin-like"/>
</dbReference>
<dbReference type="GO" id="GO:0004252">
    <property type="term" value="F:serine-type endopeptidase activity"/>
    <property type="evidence" value="ECO:0007669"/>
    <property type="project" value="UniProtKB-UniRule"/>
</dbReference>
<dbReference type="Gene3D" id="2.60.120.380">
    <property type="match status" value="1"/>
</dbReference>
<evidence type="ECO:0000256" key="9">
    <source>
        <dbReference type="RuleBase" id="RU003355"/>
    </source>
</evidence>
<dbReference type="SUPFAM" id="SSF49265">
    <property type="entry name" value="Fibronectin type III"/>
    <property type="match status" value="1"/>
</dbReference>
<keyword evidence="14" id="KW-1185">Reference proteome</keyword>
<dbReference type="PRINTS" id="PR00723">
    <property type="entry name" value="SUBTILISIN"/>
</dbReference>
<dbReference type="Pfam" id="PF13517">
    <property type="entry name" value="FG-GAP_3"/>
    <property type="match status" value="2"/>
</dbReference>
<dbReference type="GO" id="GO:0006508">
    <property type="term" value="P:proteolysis"/>
    <property type="evidence" value="ECO:0007669"/>
    <property type="project" value="UniProtKB-KW"/>
</dbReference>
<dbReference type="InterPro" id="IPR023828">
    <property type="entry name" value="Peptidase_S8_Ser-AS"/>
</dbReference>
<sequence>MIFRRVLVAVVSLSLLGLPPGQAAADPEPERFPGPPRPDKAAVDVSDPNAVLVRFADAVPAEARERALTSRGASHAGAVRGTGYVKVKAKGNARDLLRELRQDPAVAEVSFDHERRVTTTPGDPFFATHQLSYSDTVRLGQAWDVSKGSTDQVIAVLDTGVNGLHDDLRGVTVTGYNALTGTEIAAGADSDDNGHGTMAAGIAAANTDNGIGVAGAAWTARVMPVKVLGAGGRGVDSDIAEGLAWAADHGAEVVNLSLGGPVDSPVLHDAVRYAVDRGVVVVAAAGNSGGGVPLYPAAYPEVLAVGATDWNGDLTDFSSWGEHIDVAAPGLDITSLDDAAPDRTRIGSGTSFAAPIAAGVAALVRAVNPSWTPRQVVDRIRAAARDAGPRGIDPYYGHGVLDAFAAVGGPRAAAFPPRVLGANEPNDVPARATTFATSVTGTLEAEGDVDWYRFDPAGRQSLAVTVTPPAFDANRARNTDLVVAAYDQDLRLIAEVDETGPGQAEVLEFVAGTGFHYLTVRNYHGAVDARAHTVSVAAAPPSLFQPGVGFDVDAEARMAQVADVTGDGRADAIIATTGPYGAENADKLFVFAQQPDGTLAPPVRYATDAVPKGFFAVLDTNGDDRLDIAVNAVGGIAILRQTAAGTLENAGLIPGGGGIPVTADMDGDGDGDLVAASERGINLLTQGEGGTFTETVVTTEPFAEPEVGDVDGDGRPDIVVAPPYHFGNAPISVFHPTGSGWAKTTHRTGMTSPESVRGIEVADVSGDGRADVITTFGGNKPSSHVSVLTQNATGGLDTAVVHPVLDLPDAVEAADVNGDSRLDVVVLHGWHTVGVLPQDSDGGLGAPEYAEIDVPTGSNHAPQALALGDIDGNARPDAIFADYLSGLVVLRNNNGPTRAGPAVWVRDSAPADFATNVASTAVPAVTFQRDVDPRSVSASTVRLLDGRTGAPVDASVSYDAATRTARVTPTAALEADSTPYRLVVDGVRDTTGSLQAQRFTSTFSTADGTPGPVTGLTATGGVREAKLSWTLPPIHDLAQVVVRQATGPTPPSSITSGTGVYEGTGHEVTAPNLTAGTTYSFAVWVRDQSGKLSTPTTATLTGSSFTGTANAKSVNPGGSVTLSGRVTRPDTGAPITGVPVELHHRRTGSGTWTPAGTATTNGNGEVSLTHRPPSTTEYRWVHPGSTTFIGCDSPPTTVRVR</sequence>
<evidence type="ECO:0000259" key="12">
    <source>
        <dbReference type="PROSITE" id="PS50853"/>
    </source>
</evidence>
<dbReference type="InterPro" id="IPR028994">
    <property type="entry name" value="Integrin_alpha_N"/>
</dbReference>
<keyword evidence="7" id="KW-0119">Carbohydrate metabolism</keyword>
<evidence type="ECO:0000256" key="8">
    <source>
        <dbReference type="PROSITE-ProRule" id="PRU01240"/>
    </source>
</evidence>
<keyword evidence="6" id="KW-0326">Glycosidase</keyword>
<dbReference type="GO" id="GO:0000272">
    <property type="term" value="P:polysaccharide catabolic process"/>
    <property type="evidence" value="ECO:0007669"/>
    <property type="project" value="UniProtKB-KW"/>
</dbReference>
<dbReference type="CDD" id="cd00063">
    <property type="entry name" value="FN3"/>
    <property type="match status" value="1"/>
</dbReference>
<dbReference type="PROSITE" id="PS00138">
    <property type="entry name" value="SUBTILASE_SER"/>
    <property type="match status" value="1"/>
</dbReference>
<evidence type="ECO:0000256" key="5">
    <source>
        <dbReference type="ARBA" id="ARBA00022825"/>
    </source>
</evidence>
<dbReference type="InterPro" id="IPR032812">
    <property type="entry name" value="SbsA_Ig"/>
</dbReference>
<evidence type="ECO:0000313" key="13">
    <source>
        <dbReference type="EMBL" id="PSL52719.1"/>
    </source>
</evidence>
<dbReference type="InterPro" id="IPR036852">
    <property type="entry name" value="Peptidase_S8/S53_dom_sf"/>
</dbReference>
<dbReference type="InterPro" id="IPR014755">
    <property type="entry name" value="Cu-Rt/internalin_Ig-like"/>
</dbReference>
<name>A0A2P8I2M9_SACCR</name>
<dbReference type="Gene3D" id="2.130.10.130">
    <property type="entry name" value="Integrin alpha, N-terminal"/>
    <property type="match status" value="1"/>
</dbReference>
<dbReference type="Gene3D" id="3.40.50.200">
    <property type="entry name" value="Peptidase S8/S53 domain"/>
    <property type="match status" value="1"/>
</dbReference>
<evidence type="ECO:0000256" key="1">
    <source>
        <dbReference type="ARBA" id="ARBA00011073"/>
    </source>
</evidence>
<evidence type="ECO:0000256" key="7">
    <source>
        <dbReference type="ARBA" id="ARBA00023326"/>
    </source>
</evidence>
<feature type="region of interest" description="Disordered" evidence="10">
    <location>
        <begin position="1145"/>
        <end position="1173"/>
    </location>
</feature>
<dbReference type="InterPro" id="IPR013517">
    <property type="entry name" value="FG-GAP"/>
</dbReference>
<dbReference type="SUPFAM" id="SSF52743">
    <property type="entry name" value="Subtilisin-like"/>
    <property type="match status" value="1"/>
</dbReference>
<dbReference type="Pfam" id="PF00082">
    <property type="entry name" value="Peptidase_S8"/>
    <property type="match status" value="1"/>
</dbReference>
<evidence type="ECO:0000256" key="6">
    <source>
        <dbReference type="ARBA" id="ARBA00023295"/>
    </source>
</evidence>
<dbReference type="EMBL" id="PYAX01000011">
    <property type="protein sequence ID" value="PSL52719.1"/>
    <property type="molecule type" value="Genomic_DNA"/>
</dbReference>
<feature type="region of interest" description="Disordered" evidence="10">
    <location>
        <begin position="1116"/>
        <end position="1135"/>
    </location>
</feature>
<dbReference type="InterPro" id="IPR000209">
    <property type="entry name" value="Peptidase_S8/S53_dom"/>
</dbReference>
<dbReference type="Pfam" id="PF13205">
    <property type="entry name" value="Big_5"/>
    <property type="match status" value="1"/>
</dbReference>
<reference evidence="13 14" key="1">
    <citation type="submission" date="2018-03" db="EMBL/GenBank/DDBJ databases">
        <title>Genomic Encyclopedia of Type Strains, Phase III (KMG-III): the genomes of soil and plant-associated and newly described type strains.</title>
        <authorList>
            <person name="Whitman W."/>
        </authorList>
    </citation>
    <scope>NUCLEOTIDE SEQUENCE [LARGE SCALE GENOMIC DNA]</scope>
    <source>
        <strain evidence="13 14">CGMCC 4.7097</strain>
    </source>
</reference>
<evidence type="ECO:0000256" key="4">
    <source>
        <dbReference type="ARBA" id="ARBA00022801"/>
    </source>
</evidence>
<dbReference type="InterPro" id="IPR015500">
    <property type="entry name" value="Peptidase_S8_subtilisin-rel"/>
</dbReference>
<dbReference type="PANTHER" id="PTHR43806">
    <property type="entry name" value="PEPTIDASE S8"/>
    <property type="match status" value="1"/>
</dbReference>
<dbReference type="AlphaFoldDB" id="A0A2P8I2M9"/>
<dbReference type="SUPFAM" id="SSF69318">
    <property type="entry name" value="Integrin alpha N-terminal domain"/>
    <property type="match status" value="2"/>
</dbReference>
<dbReference type="Gene3D" id="2.60.40.10">
    <property type="entry name" value="Immunoglobulins"/>
    <property type="match status" value="1"/>
</dbReference>
<dbReference type="PROSITE" id="PS00136">
    <property type="entry name" value="SUBTILASE_ASP"/>
    <property type="match status" value="1"/>
</dbReference>
<keyword evidence="5 8" id="KW-0720">Serine protease</keyword>
<evidence type="ECO:0000256" key="3">
    <source>
        <dbReference type="ARBA" id="ARBA00022729"/>
    </source>
</evidence>
<dbReference type="InterPro" id="IPR013783">
    <property type="entry name" value="Ig-like_fold"/>
</dbReference>
<feature type="compositionally biased region" description="Low complexity" evidence="10">
    <location>
        <begin position="1148"/>
        <end position="1164"/>
    </location>
</feature>
<feature type="domain" description="Fibronectin type-III" evidence="12">
    <location>
        <begin position="1009"/>
        <end position="1111"/>
    </location>
</feature>
<protein>
    <submittedName>
        <fullName evidence="13">VCBS repeat protein</fullName>
    </submittedName>
</protein>